<dbReference type="Proteomes" id="UP000256964">
    <property type="component" value="Unassembled WGS sequence"/>
</dbReference>
<dbReference type="GO" id="GO:0006892">
    <property type="term" value="P:post-Golgi vesicle-mediated transport"/>
    <property type="evidence" value="ECO:0007669"/>
    <property type="project" value="TreeGrafter"/>
</dbReference>
<dbReference type="SUPFAM" id="SSF81660">
    <property type="entry name" value="Metal cation-transporting ATPase, ATP-binding domain N"/>
    <property type="match status" value="1"/>
</dbReference>
<dbReference type="EMBL" id="KZ857404">
    <property type="protein sequence ID" value="RDX49580.1"/>
    <property type="molecule type" value="Genomic_DNA"/>
</dbReference>
<dbReference type="PANTHER" id="PTHR24092:SF150">
    <property type="entry name" value="PHOSPHOLIPID-TRANSPORTING ATPASE"/>
    <property type="match status" value="1"/>
</dbReference>
<protein>
    <submittedName>
        <fullName evidence="1">Uncharacterized protein</fullName>
    </submittedName>
</protein>
<dbReference type="Gene3D" id="3.40.1110.10">
    <property type="entry name" value="Calcium-transporting ATPase, cytoplasmic domain N"/>
    <property type="match status" value="1"/>
</dbReference>
<dbReference type="OrthoDB" id="377733at2759"/>
<dbReference type="GO" id="GO:0140326">
    <property type="term" value="F:ATPase-coupled intramembrane lipid transporter activity"/>
    <property type="evidence" value="ECO:0007669"/>
    <property type="project" value="TreeGrafter"/>
</dbReference>
<accession>A0A371DAN2</accession>
<proteinExistence type="predicted"/>
<keyword evidence="2" id="KW-1185">Reference proteome</keyword>
<gene>
    <name evidence="1" type="ORF">OH76DRAFT_1418329</name>
</gene>
<dbReference type="Pfam" id="PF13246">
    <property type="entry name" value="Cation_ATPase"/>
    <property type="match status" value="1"/>
</dbReference>
<sequence length="121" mass="13622">MQTRKPKSVFVNVNGSSLEHEILNVCQFNSTRKRMSTVVRCPDGKPKLFWKGADTVMQEAVRRCQTLYGFAVGANISKKTLVPWHKVAANILLPDHIRLNLGVRTAPSEVAYMGMTHLDRL</sequence>
<dbReference type="GO" id="GO:0032456">
    <property type="term" value="P:endocytic recycling"/>
    <property type="evidence" value="ECO:0007669"/>
    <property type="project" value="TreeGrafter"/>
</dbReference>
<organism evidence="1 2">
    <name type="scientific">Lentinus brumalis</name>
    <dbReference type="NCBI Taxonomy" id="2498619"/>
    <lineage>
        <taxon>Eukaryota</taxon>
        <taxon>Fungi</taxon>
        <taxon>Dikarya</taxon>
        <taxon>Basidiomycota</taxon>
        <taxon>Agaricomycotina</taxon>
        <taxon>Agaricomycetes</taxon>
        <taxon>Polyporales</taxon>
        <taxon>Polyporaceae</taxon>
        <taxon>Lentinus</taxon>
    </lineage>
</organism>
<name>A0A371DAN2_9APHY</name>
<dbReference type="GO" id="GO:0000166">
    <property type="term" value="F:nucleotide binding"/>
    <property type="evidence" value="ECO:0007669"/>
    <property type="project" value="InterPro"/>
</dbReference>
<dbReference type="InterPro" id="IPR023299">
    <property type="entry name" value="ATPase_P-typ_cyto_dom_N"/>
</dbReference>
<dbReference type="PANTHER" id="PTHR24092">
    <property type="entry name" value="PROBABLE PHOSPHOLIPID-TRANSPORTING ATPASE"/>
    <property type="match status" value="1"/>
</dbReference>
<evidence type="ECO:0000313" key="2">
    <source>
        <dbReference type="Proteomes" id="UP000256964"/>
    </source>
</evidence>
<dbReference type="GO" id="GO:0045332">
    <property type="term" value="P:phospholipid translocation"/>
    <property type="evidence" value="ECO:0007669"/>
    <property type="project" value="TreeGrafter"/>
</dbReference>
<dbReference type="GO" id="GO:0005802">
    <property type="term" value="C:trans-Golgi network"/>
    <property type="evidence" value="ECO:0007669"/>
    <property type="project" value="TreeGrafter"/>
</dbReference>
<dbReference type="STRING" id="139420.A0A371DAN2"/>
<reference evidence="1 2" key="1">
    <citation type="journal article" date="2018" name="Biotechnol. Biofuels">
        <title>Integrative visual omics of the white-rot fungus Polyporus brumalis exposes the biotechnological potential of its oxidative enzymes for delignifying raw plant biomass.</title>
        <authorList>
            <person name="Miyauchi S."/>
            <person name="Rancon A."/>
            <person name="Drula E."/>
            <person name="Hage H."/>
            <person name="Chaduli D."/>
            <person name="Favel A."/>
            <person name="Grisel S."/>
            <person name="Henrissat B."/>
            <person name="Herpoel-Gimbert I."/>
            <person name="Ruiz-Duenas F.J."/>
            <person name="Chevret D."/>
            <person name="Hainaut M."/>
            <person name="Lin J."/>
            <person name="Wang M."/>
            <person name="Pangilinan J."/>
            <person name="Lipzen A."/>
            <person name="Lesage-Meessen L."/>
            <person name="Navarro D."/>
            <person name="Riley R."/>
            <person name="Grigoriev I.V."/>
            <person name="Zhou S."/>
            <person name="Raouche S."/>
            <person name="Rosso M.N."/>
        </authorList>
    </citation>
    <scope>NUCLEOTIDE SEQUENCE [LARGE SCALE GENOMIC DNA]</scope>
    <source>
        <strain evidence="1 2">BRFM 1820</strain>
    </source>
</reference>
<dbReference type="AlphaFoldDB" id="A0A371DAN2"/>
<evidence type="ECO:0000313" key="1">
    <source>
        <dbReference type="EMBL" id="RDX49580.1"/>
    </source>
</evidence>
<dbReference type="GO" id="GO:0005886">
    <property type="term" value="C:plasma membrane"/>
    <property type="evidence" value="ECO:0007669"/>
    <property type="project" value="TreeGrafter"/>
</dbReference>